<name>A0A6L2L5R1_TANCI</name>
<comment type="caution">
    <text evidence="2">The sequence shown here is derived from an EMBL/GenBank/DDBJ whole genome shotgun (WGS) entry which is preliminary data.</text>
</comment>
<gene>
    <name evidence="2" type="ORF">Tci_029036</name>
</gene>
<dbReference type="AlphaFoldDB" id="A0A6L2L5R1"/>
<organism evidence="2">
    <name type="scientific">Tanacetum cinerariifolium</name>
    <name type="common">Dalmatian daisy</name>
    <name type="synonym">Chrysanthemum cinerariifolium</name>
    <dbReference type="NCBI Taxonomy" id="118510"/>
    <lineage>
        <taxon>Eukaryota</taxon>
        <taxon>Viridiplantae</taxon>
        <taxon>Streptophyta</taxon>
        <taxon>Embryophyta</taxon>
        <taxon>Tracheophyta</taxon>
        <taxon>Spermatophyta</taxon>
        <taxon>Magnoliopsida</taxon>
        <taxon>eudicotyledons</taxon>
        <taxon>Gunneridae</taxon>
        <taxon>Pentapetalae</taxon>
        <taxon>asterids</taxon>
        <taxon>campanulids</taxon>
        <taxon>Asterales</taxon>
        <taxon>Asteraceae</taxon>
        <taxon>Asteroideae</taxon>
        <taxon>Anthemideae</taxon>
        <taxon>Anthemidinae</taxon>
        <taxon>Tanacetum</taxon>
    </lineage>
</organism>
<reference evidence="2" key="1">
    <citation type="journal article" date="2019" name="Sci. Rep.">
        <title>Draft genome of Tanacetum cinerariifolium, the natural source of mosquito coil.</title>
        <authorList>
            <person name="Yamashiro T."/>
            <person name="Shiraishi A."/>
            <person name="Satake H."/>
            <person name="Nakayama K."/>
        </authorList>
    </citation>
    <scope>NUCLEOTIDE SEQUENCE</scope>
</reference>
<accession>A0A6L2L5R1</accession>
<evidence type="ECO:0000313" key="2">
    <source>
        <dbReference type="EMBL" id="GEU57058.1"/>
    </source>
</evidence>
<feature type="region of interest" description="Disordered" evidence="1">
    <location>
        <begin position="363"/>
        <end position="431"/>
    </location>
</feature>
<feature type="compositionally biased region" description="Polar residues" evidence="1">
    <location>
        <begin position="370"/>
        <end position="402"/>
    </location>
</feature>
<dbReference type="EMBL" id="BKCJ010003768">
    <property type="protein sequence ID" value="GEU57058.1"/>
    <property type="molecule type" value="Genomic_DNA"/>
</dbReference>
<protein>
    <submittedName>
        <fullName evidence="2">Uncharacterized protein</fullName>
    </submittedName>
</protein>
<sequence>MSIQQDIYAAGSESRSPMLNKENCVPWSSRLLWYAKSRPNGKLIYNSIMNGPYVRHIIPKPGDADRKVHVNETFHEQTDDELTKKELKQEIWLRVQQMMKGFDIGIQDKKGKLFNEWERFTSNAEESIESYYHHFLKLMNDFKRNKHFPKKIASMSMGQDRQMQMVEGNGGNQFRQYDGHNVENQNRYNVVHNVRHQNLNRNGNVGAARAEGNAIRNNAAATYLDEIDEVNTNCILIANLQQASTSSTQTDKAPIYDSDGLAEVSKHKDTTKGMSVNTQFCKQSILGKPPSSFGSKLYAVTPFPKSKGLPKIDETHALSKPVTSNLVPTSQESKVMKNDNVIALGMFKINAFKPFREEKYVPNKVRASDKTNPITASQPHVITNKDVNSNSNGLSSTRVDNTTKTRRPQPRSNTKNDRVPTTSKSHYNKNKEVKVDEHPRNLLLSKNKKHMSTECNNVKRAIRNENLKSFVLCWQQSSLAVGTYIASGNSSLVVGMPYAFYSQQSSPKLDAPDAFKFSRIK</sequence>
<proteinExistence type="predicted"/>
<evidence type="ECO:0000256" key="1">
    <source>
        <dbReference type="SAM" id="MobiDB-lite"/>
    </source>
</evidence>